<dbReference type="OrthoDB" id="9808943at2"/>
<dbReference type="CDD" id="cd00448">
    <property type="entry name" value="YjgF_YER057c_UK114_family"/>
    <property type="match status" value="1"/>
</dbReference>
<evidence type="ECO:0000313" key="2">
    <source>
        <dbReference type="EMBL" id="AMK09956.1"/>
    </source>
</evidence>
<dbReference type="PANTHER" id="PTHR11803:SF58">
    <property type="entry name" value="PROTEIN HMF1-RELATED"/>
    <property type="match status" value="1"/>
</dbReference>
<gene>
    <name evidence="2" type="ORF">AWY79_01910</name>
    <name evidence="3" type="ORF">EDC59_10827</name>
</gene>
<dbReference type="GO" id="GO:0005829">
    <property type="term" value="C:cytosol"/>
    <property type="evidence" value="ECO:0007669"/>
    <property type="project" value="TreeGrafter"/>
</dbReference>
<organism evidence="3 5">
    <name type="scientific">Pseudodesulfovibrio indicus</name>
    <dbReference type="NCBI Taxonomy" id="1716143"/>
    <lineage>
        <taxon>Bacteria</taxon>
        <taxon>Pseudomonadati</taxon>
        <taxon>Thermodesulfobacteriota</taxon>
        <taxon>Desulfovibrionia</taxon>
        <taxon>Desulfovibrionales</taxon>
        <taxon>Desulfovibrionaceae</taxon>
    </lineage>
</organism>
<keyword evidence="4" id="KW-1185">Reference proteome</keyword>
<accession>A0A126QJK5</accession>
<dbReference type="InterPro" id="IPR006175">
    <property type="entry name" value="YjgF/YER057c/UK114"/>
</dbReference>
<dbReference type="Proteomes" id="UP000055611">
    <property type="component" value="Chromosome"/>
</dbReference>
<protein>
    <submittedName>
        <fullName evidence="2 3">Deaminase</fullName>
    </submittedName>
</protein>
<name>A0A126QJK5_9BACT</name>
<reference evidence="2 4" key="1">
    <citation type="journal article" date="2016" name="Front. Microbiol.">
        <title>Genome Sequence of the Piezophilic, Mesophilic Sulfate-Reducing Bacterium Desulfovibrio indicus J2T.</title>
        <authorList>
            <person name="Cao J."/>
            <person name="Maignien L."/>
            <person name="Shao Z."/>
            <person name="Alain K."/>
            <person name="Jebbar M."/>
        </authorList>
    </citation>
    <scope>NUCLEOTIDE SEQUENCE [LARGE SCALE GENOMIC DNA]</scope>
    <source>
        <strain evidence="2 4">J2</strain>
    </source>
</reference>
<evidence type="ECO:0000313" key="5">
    <source>
        <dbReference type="Proteomes" id="UP000295506"/>
    </source>
</evidence>
<dbReference type="Pfam" id="PF01042">
    <property type="entry name" value="Ribonuc_L-PSP"/>
    <property type="match status" value="1"/>
</dbReference>
<dbReference type="GO" id="GO:0019239">
    <property type="term" value="F:deaminase activity"/>
    <property type="evidence" value="ECO:0007669"/>
    <property type="project" value="TreeGrafter"/>
</dbReference>
<dbReference type="EMBL" id="SOBK01000008">
    <property type="protein sequence ID" value="TDT87362.1"/>
    <property type="molecule type" value="Genomic_DNA"/>
</dbReference>
<dbReference type="KEGG" id="dej:AWY79_01910"/>
<dbReference type="InterPro" id="IPR035959">
    <property type="entry name" value="RutC-like_sf"/>
</dbReference>
<evidence type="ECO:0000256" key="1">
    <source>
        <dbReference type="ARBA" id="ARBA00010552"/>
    </source>
</evidence>
<reference evidence="3 5" key="2">
    <citation type="submission" date="2019-03" db="EMBL/GenBank/DDBJ databases">
        <title>Genomic Encyclopedia of Type Strains, Phase IV (KMG-IV): sequencing the most valuable type-strain genomes for metagenomic binning, comparative biology and taxonomic classification.</title>
        <authorList>
            <person name="Goeker M."/>
        </authorList>
    </citation>
    <scope>NUCLEOTIDE SEQUENCE [LARGE SCALE GENOMIC DNA]</scope>
    <source>
        <strain evidence="3 5">DSM 101483</strain>
    </source>
</reference>
<dbReference type="AlphaFoldDB" id="A0A126QJK5"/>
<sequence>MEFFNSAESAEVIGPYSHCVKAGDTYYICGQVPFHPTSGHVVGTTIKEQTFQTLYNLKCVLDAAGLDISDIAKVNVFLTSMEDFDGFNEVYADFMGDHRPARLCLGAGEIAHGCLLELDAIAYKGKSRGM</sequence>
<comment type="similarity">
    <text evidence="1">Belongs to the RutC family.</text>
</comment>
<proteinExistence type="inferred from homology"/>
<evidence type="ECO:0000313" key="4">
    <source>
        <dbReference type="Proteomes" id="UP000055611"/>
    </source>
</evidence>
<dbReference type="EMBL" id="CP014206">
    <property type="protein sequence ID" value="AMK09956.1"/>
    <property type="molecule type" value="Genomic_DNA"/>
</dbReference>
<dbReference type="FunFam" id="3.30.1330.40:FF:000001">
    <property type="entry name" value="L-PSP family endoribonuclease"/>
    <property type="match status" value="1"/>
</dbReference>
<dbReference type="Proteomes" id="UP000295506">
    <property type="component" value="Unassembled WGS sequence"/>
</dbReference>
<dbReference type="SUPFAM" id="SSF55298">
    <property type="entry name" value="YjgF-like"/>
    <property type="match status" value="1"/>
</dbReference>
<dbReference type="RefSeq" id="WP_066799579.1">
    <property type="nucleotide sequence ID" value="NZ_CP014206.1"/>
</dbReference>
<dbReference type="PANTHER" id="PTHR11803">
    <property type="entry name" value="2-IMINOBUTANOATE/2-IMINOPROPANOATE DEAMINASE RIDA"/>
    <property type="match status" value="1"/>
</dbReference>
<evidence type="ECO:0000313" key="3">
    <source>
        <dbReference type="EMBL" id="TDT87362.1"/>
    </source>
</evidence>
<dbReference type="InterPro" id="IPR006056">
    <property type="entry name" value="RidA"/>
</dbReference>
<dbReference type="NCBIfam" id="TIGR00004">
    <property type="entry name" value="Rid family detoxifying hydrolase"/>
    <property type="match status" value="1"/>
</dbReference>
<dbReference type="Gene3D" id="3.30.1330.40">
    <property type="entry name" value="RutC-like"/>
    <property type="match status" value="1"/>
</dbReference>